<feature type="compositionally biased region" description="Polar residues" evidence="3">
    <location>
        <begin position="377"/>
        <end position="386"/>
    </location>
</feature>
<reference evidence="5" key="1">
    <citation type="submission" date="2022-06" db="EMBL/GenBank/DDBJ databases">
        <title>Genome Sequence of Candolleomyces eurysporus.</title>
        <authorList>
            <person name="Buettner E."/>
        </authorList>
    </citation>
    <scope>NUCLEOTIDE SEQUENCE</scope>
    <source>
        <strain evidence="5">VTCC 930004</strain>
    </source>
</reference>
<feature type="region of interest" description="Disordered" evidence="3">
    <location>
        <begin position="216"/>
        <end position="237"/>
    </location>
</feature>
<keyword evidence="1 2" id="KW-0539">Nucleus</keyword>
<feature type="compositionally biased region" description="Low complexity" evidence="3">
    <location>
        <begin position="271"/>
        <end position="284"/>
    </location>
</feature>
<dbReference type="SMART" id="SM00389">
    <property type="entry name" value="HOX"/>
    <property type="match status" value="1"/>
</dbReference>
<evidence type="ECO:0000256" key="1">
    <source>
        <dbReference type="PROSITE-ProRule" id="PRU00108"/>
    </source>
</evidence>
<evidence type="ECO:0000256" key="3">
    <source>
        <dbReference type="SAM" id="MobiDB-lite"/>
    </source>
</evidence>
<dbReference type="Pfam" id="PF00046">
    <property type="entry name" value="Homeodomain"/>
    <property type="match status" value="1"/>
</dbReference>
<feature type="region of interest" description="Disordered" evidence="3">
    <location>
        <begin position="125"/>
        <end position="176"/>
    </location>
</feature>
<dbReference type="AlphaFoldDB" id="A0A9W8IQD9"/>
<feature type="region of interest" description="Disordered" evidence="3">
    <location>
        <begin position="251"/>
        <end position="287"/>
    </location>
</feature>
<name>A0A9W8IQD9_9AGAR</name>
<dbReference type="Gene3D" id="1.10.10.60">
    <property type="entry name" value="Homeodomain-like"/>
    <property type="match status" value="1"/>
</dbReference>
<comment type="subcellular location">
    <subcellularLocation>
        <location evidence="1 2">Nucleus</location>
    </subcellularLocation>
</comment>
<keyword evidence="1 2" id="KW-0238">DNA-binding</keyword>
<keyword evidence="6" id="KW-1185">Reference proteome</keyword>
<dbReference type="Proteomes" id="UP001140091">
    <property type="component" value="Unassembled WGS sequence"/>
</dbReference>
<dbReference type="InterPro" id="IPR009057">
    <property type="entry name" value="Homeodomain-like_sf"/>
</dbReference>
<keyword evidence="1 2" id="KW-0371">Homeobox</keyword>
<feature type="region of interest" description="Disordered" evidence="3">
    <location>
        <begin position="377"/>
        <end position="405"/>
    </location>
</feature>
<dbReference type="CDD" id="cd00086">
    <property type="entry name" value="homeodomain"/>
    <property type="match status" value="1"/>
</dbReference>
<dbReference type="GO" id="GO:0003677">
    <property type="term" value="F:DNA binding"/>
    <property type="evidence" value="ECO:0007669"/>
    <property type="project" value="UniProtKB-UniRule"/>
</dbReference>
<feature type="domain" description="Homeobox" evidence="4">
    <location>
        <begin position="25"/>
        <end position="85"/>
    </location>
</feature>
<dbReference type="EMBL" id="JANBPK010001880">
    <property type="protein sequence ID" value="KAJ2920522.1"/>
    <property type="molecule type" value="Genomic_DNA"/>
</dbReference>
<evidence type="ECO:0000256" key="2">
    <source>
        <dbReference type="RuleBase" id="RU000682"/>
    </source>
</evidence>
<sequence length="537" mass="57584">MEENEVLENTTTFAVAASTVATAASASKRTLIRATPTQIKTLLDAFEKTPITNLALLEQLEKETGLTKKWISSWFMRQRKKTQQASAAKAATTSTEVGAITMTEQSGDASTLEVKKEVCEGVIAAPVPAPKKKRQRKSAPGSDGASSTSAATKKRKVDAADGPTAGETSSTTATANPSVSIFDKLKVKVERYTPGPEERPANNRSTLATILNFGPYASPPLPDPRLETNASEHGLSHSAPVTGFVQAHPIAQSSSAPVPASSTATEKHGDSAQARRASSPSAIAMKSRRQRVQYAGEGPVMNTRFMHHGFTNAPFESRLGLPSPSMPSPMGAYQEDTGNHKFGLGPAIFPYQTGGIVPPLPNRIARAQCSDVEQMASVNGATSPPSKTKHCHSATSAESSEGQRQDHHFPVLVNEVDTFDFQTNAASYQTGATALPMHERPMNIRDLFTNPNPSLGHPQHTDFLDPLHAPLKHLTEILDPICPPTLGRGGYEALRDLEGRQRQVVMEKLLDEDLGVSDPFRAAMGLVLASKMGLQWE</sequence>
<dbReference type="PROSITE" id="PS50071">
    <property type="entry name" value="HOMEOBOX_2"/>
    <property type="match status" value="1"/>
</dbReference>
<feature type="non-terminal residue" evidence="5">
    <location>
        <position position="537"/>
    </location>
</feature>
<organism evidence="5 6">
    <name type="scientific">Candolleomyces eurysporus</name>
    <dbReference type="NCBI Taxonomy" id="2828524"/>
    <lineage>
        <taxon>Eukaryota</taxon>
        <taxon>Fungi</taxon>
        <taxon>Dikarya</taxon>
        <taxon>Basidiomycota</taxon>
        <taxon>Agaricomycotina</taxon>
        <taxon>Agaricomycetes</taxon>
        <taxon>Agaricomycetidae</taxon>
        <taxon>Agaricales</taxon>
        <taxon>Agaricineae</taxon>
        <taxon>Psathyrellaceae</taxon>
        <taxon>Candolleomyces</taxon>
    </lineage>
</organism>
<dbReference type="OrthoDB" id="3026264at2759"/>
<feature type="DNA-binding region" description="Homeobox" evidence="1">
    <location>
        <begin position="27"/>
        <end position="86"/>
    </location>
</feature>
<evidence type="ECO:0000259" key="4">
    <source>
        <dbReference type="PROSITE" id="PS50071"/>
    </source>
</evidence>
<comment type="caution">
    <text evidence="5">The sequence shown here is derived from an EMBL/GenBank/DDBJ whole genome shotgun (WGS) entry which is preliminary data.</text>
</comment>
<protein>
    <recommendedName>
        <fullName evidence="4">Homeobox domain-containing protein</fullName>
    </recommendedName>
</protein>
<evidence type="ECO:0000313" key="6">
    <source>
        <dbReference type="Proteomes" id="UP001140091"/>
    </source>
</evidence>
<dbReference type="GO" id="GO:0005634">
    <property type="term" value="C:nucleus"/>
    <property type="evidence" value="ECO:0007669"/>
    <property type="project" value="UniProtKB-SubCell"/>
</dbReference>
<feature type="compositionally biased region" description="Low complexity" evidence="3">
    <location>
        <begin position="251"/>
        <end position="264"/>
    </location>
</feature>
<evidence type="ECO:0000313" key="5">
    <source>
        <dbReference type="EMBL" id="KAJ2920522.1"/>
    </source>
</evidence>
<accession>A0A9W8IQD9</accession>
<dbReference type="InterPro" id="IPR001356">
    <property type="entry name" value="HD"/>
</dbReference>
<proteinExistence type="predicted"/>
<gene>
    <name evidence="5" type="ORF">H1R20_g16572</name>
</gene>
<feature type="compositionally biased region" description="Low complexity" evidence="3">
    <location>
        <begin position="138"/>
        <end position="151"/>
    </location>
</feature>
<dbReference type="SUPFAM" id="SSF46689">
    <property type="entry name" value="Homeodomain-like"/>
    <property type="match status" value="1"/>
</dbReference>